<dbReference type="PANTHER" id="PTHR34322">
    <property type="entry name" value="TRANSPOSASE, Y1_TNP DOMAIN-CONTAINING"/>
    <property type="match status" value="1"/>
</dbReference>
<dbReference type="RefSeq" id="WP_273440790.1">
    <property type="nucleotide sequence ID" value="NZ_PKUN01000029.1"/>
</dbReference>
<gene>
    <name evidence="2" type="ORF">C0630_17495</name>
</gene>
<dbReference type="Proteomes" id="UP000235015">
    <property type="component" value="Unassembled WGS sequence"/>
</dbReference>
<feature type="domain" description="Transposase IS200-like" evidence="1">
    <location>
        <begin position="9"/>
        <end position="123"/>
    </location>
</feature>
<dbReference type="SUPFAM" id="SSF143422">
    <property type="entry name" value="Transposase IS200-like"/>
    <property type="match status" value="1"/>
</dbReference>
<dbReference type="GO" id="GO:0006313">
    <property type="term" value="P:DNA transposition"/>
    <property type="evidence" value="ECO:0007669"/>
    <property type="project" value="InterPro"/>
</dbReference>
<dbReference type="InterPro" id="IPR002686">
    <property type="entry name" value="Transposase_17"/>
</dbReference>
<name>A0A2N6CSH9_9GAMM</name>
<dbReference type="SMART" id="SM01321">
    <property type="entry name" value="Y1_Tnp"/>
    <property type="match status" value="1"/>
</dbReference>
<proteinExistence type="predicted"/>
<evidence type="ECO:0000313" key="2">
    <source>
        <dbReference type="EMBL" id="PLX60045.1"/>
    </source>
</evidence>
<dbReference type="GO" id="GO:0004803">
    <property type="term" value="F:transposase activity"/>
    <property type="evidence" value="ECO:0007669"/>
    <property type="project" value="InterPro"/>
</dbReference>
<evidence type="ECO:0000259" key="1">
    <source>
        <dbReference type="SMART" id="SM01321"/>
    </source>
</evidence>
<evidence type="ECO:0000313" key="3">
    <source>
        <dbReference type="Proteomes" id="UP000235015"/>
    </source>
</evidence>
<dbReference type="PANTHER" id="PTHR34322:SF2">
    <property type="entry name" value="TRANSPOSASE IS200-LIKE DOMAIN-CONTAINING PROTEIN"/>
    <property type="match status" value="1"/>
</dbReference>
<dbReference type="InterPro" id="IPR036515">
    <property type="entry name" value="Transposase_17_sf"/>
</dbReference>
<reference evidence="2 3" key="1">
    <citation type="submission" date="2017-11" db="EMBL/GenBank/DDBJ databases">
        <title>Genome-resolved metagenomics identifies genetic mobility, metabolic interactions, and unexpected diversity in perchlorate-reducing communities.</title>
        <authorList>
            <person name="Barnum T.P."/>
            <person name="Figueroa I.A."/>
            <person name="Carlstrom C.I."/>
            <person name="Lucas L.N."/>
            <person name="Engelbrektson A.L."/>
            <person name="Coates J.D."/>
        </authorList>
    </citation>
    <scope>NUCLEOTIDE SEQUENCE [LARGE SCALE GENOMIC DNA]</scope>
    <source>
        <strain evidence="2">BM301</strain>
    </source>
</reference>
<dbReference type="AlphaFoldDB" id="A0A2N6CSH9"/>
<comment type="caution">
    <text evidence="2">The sequence shown here is derived from an EMBL/GenBank/DDBJ whole genome shotgun (WGS) entry which is preliminary data.</text>
</comment>
<dbReference type="GO" id="GO:0003677">
    <property type="term" value="F:DNA binding"/>
    <property type="evidence" value="ECO:0007669"/>
    <property type="project" value="InterPro"/>
</dbReference>
<dbReference type="Pfam" id="PF01797">
    <property type="entry name" value="Y1_Tnp"/>
    <property type="match status" value="1"/>
</dbReference>
<dbReference type="EMBL" id="PKUN01000029">
    <property type="protein sequence ID" value="PLX60045.1"/>
    <property type="molecule type" value="Genomic_DNA"/>
</dbReference>
<accession>A0A2N6CSH9</accession>
<organism evidence="2 3">
    <name type="scientific">Sedimenticola selenatireducens</name>
    <dbReference type="NCBI Taxonomy" id="191960"/>
    <lineage>
        <taxon>Bacteria</taxon>
        <taxon>Pseudomonadati</taxon>
        <taxon>Pseudomonadota</taxon>
        <taxon>Gammaproteobacteria</taxon>
        <taxon>Chromatiales</taxon>
        <taxon>Sedimenticolaceae</taxon>
        <taxon>Sedimenticola</taxon>
    </lineage>
</organism>
<sequence>MPRVARAVFAGVPHHVTQRGNRREDVFFNDDDRHFYLEHLRSYCERYGVDVLAYCLMTNHIHIVAVPESEDGLQRVLKPLHMRYAQRVNRARGWKGHLWQGRFFSSPLDESYLWAAIRYVERNPVRAGVVAVVESYPWSSAAGHCGLRVDPLLVVGEEWKSLLNAIDDWSAWLSMNEESEKLDVLRKHVEKGLPCGDEGFVRKLGRKIGRVLEARPQGRPRRENIEKG</sequence>
<dbReference type="Gene3D" id="3.30.70.1290">
    <property type="entry name" value="Transposase IS200-like"/>
    <property type="match status" value="1"/>
</dbReference>
<protein>
    <submittedName>
        <fullName evidence="2">Transposase</fullName>
    </submittedName>
</protein>